<name>A0ABT7US26_9FIRM</name>
<dbReference type="Pfam" id="PF00990">
    <property type="entry name" value="GGDEF"/>
    <property type="match status" value="1"/>
</dbReference>
<evidence type="ECO:0000259" key="2">
    <source>
        <dbReference type="PROSITE" id="PS50883"/>
    </source>
</evidence>
<dbReference type="SUPFAM" id="SSF55073">
    <property type="entry name" value="Nucleotide cyclase"/>
    <property type="match status" value="1"/>
</dbReference>
<feature type="domain" description="EAL" evidence="2">
    <location>
        <begin position="514"/>
        <end position="770"/>
    </location>
</feature>
<dbReference type="InterPro" id="IPR035919">
    <property type="entry name" value="EAL_sf"/>
</dbReference>
<dbReference type="PANTHER" id="PTHR33121:SF70">
    <property type="entry name" value="SIGNALING PROTEIN YKOW"/>
    <property type="match status" value="1"/>
</dbReference>
<evidence type="ECO:0000259" key="3">
    <source>
        <dbReference type="PROSITE" id="PS50887"/>
    </source>
</evidence>
<dbReference type="SUPFAM" id="SSF141868">
    <property type="entry name" value="EAL domain-like"/>
    <property type="match status" value="1"/>
</dbReference>
<comment type="caution">
    <text evidence="4">The sequence shown here is derived from an EMBL/GenBank/DDBJ whole genome shotgun (WGS) entry which is preliminary data.</text>
</comment>
<dbReference type="EMBL" id="JAUDCL010000018">
    <property type="protein sequence ID" value="MDM8201699.1"/>
    <property type="molecule type" value="Genomic_DNA"/>
</dbReference>
<feature type="domain" description="GGDEF" evidence="3">
    <location>
        <begin position="370"/>
        <end position="505"/>
    </location>
</feature>
<dbReference type="Gene3D" id="3.30.70.270">
    <property type="match status" value="1"/>
</dbReference>
<reference evidence="4 5" key="3">
    <citation type="submission" date="2023-06" db="EMBL/GenBank/DDBJ databases">
        <authorList>
            <person name="Zeman M."/>
            <person name="Kubasova T."/>
            <person name="Jahodarova E."/>
            <person name="Nykrynova M."/>
            <person name="Rychlik I."/>
        </authorList>
    </citation>
    <scope>NUCLEOTIDE SEQUENCE [LARGE SCALE GENOMIC DNA]</scope>
    <source>
        <strain evidence="4 5">ET340</strain>
    </source>
</reference>
<dbReference type="InterPro" id="IPR029787">
    <property type="entry name" value="Nucleotide_cyclase"/>
</dbReference>
<feature type="transmembrane region" description="Helical" evidence="1">
    <location>
        <begin position="304"/>
        <end position="329"/>
    </location>
</feature>
<dbReference type="Pfam" id="PF00563">
    <property type="entry name" value="EAL"/>
    <property type="match status" value="1"/>
</dbReference>
<dbReference type="InterPro" id="IPR000160">
    <property type="entry name" value="GGDEF_dom"/>
</dbReference>
<dbReference type="PROSITE" id="PS50887">
    <property type="entry name" value="GGDEF"/>
    <property type="match status" value="1"/>
</dbReference>
<dbReference type="PANTHER" id="PTHR33121">
    <property type="entry name" value="CYCLIC DI-GMP PHOSPHODIESTERASE PDEF"/>
    <property type="match status" value="1"/>
</dbReference>
<dbReference type="CDD" id="cd18773">
    <property type="entry name" value="PDC1_HK_sensor"/>
    <property type="match status" value="1"/>
</dbReference>
<organism evidence="4 5">
    <name type="scientific">Allofournierella massiliensis</name>
    <dbReference type="NCBI Taxonomy" id="1650663"/>
    <lineage>
        <taxon>Bacteria</taxon>
        <taxon>Bacillati</taxon>
        <taxon>Bacillota</taxon>
        <taxon>Clostridia</taxon>
        <taxon>Eubacteriales</taxon>
        <taxon>Oscillospiraceae</taxon>
        <taxon>Allofournierella</taxon>
    </lineage>
</organism>
<dbReference type="Gene3D" id="3.30.450.20">
    <property type="entry name" value="PAS domain"/>
    <property type="match status" value="1"/>
</dbReference>
<reference evidence="4 5" key="2">
    <citation type="submission" date="2023-06" db="EMBL/GenBank/DDBJ databases">
        <title>Identification and characterization of horizontal gene transfer across gut microbiota members of farm animals based on homology search.</title>
        <authorList>
            <person name="Schwarzerova J."/>
            <person name="Nykrynova M."/>
            <person name="Jureckova K."/>
            <person name="Cejkova D."/>
            <person name="Rychlik I."/>
        </authorList>
    </citation>
    <scope>NUCLEOTIDE SEQUENCE [LARGE SCALE GENOMIC DNA]</scope>
    <source>
        <strain evidence="4 5">ET340</strain>
    </source>
</reference>
<dbReference type="InterPro" id="IPR050706">
    <property type="entry name" value="Cyclic-di-GMP_PDE-like"/>
</dbReference>
<dbReference type="InterPro" id="IPR043128">
    <property type="entry name" value="Rev_trsase/Diguanyl_cyclase"/>
</dbReference>
<protein>
    <submittedName>
        <fullName evidence="4">EAL domain-containing protein</fullName>
    </submittedName>
</protein>
<dbReference type="Proteomes" id="UP001529380">
    <property type="component" value="Unassembled WGS sequence"/>
</dbReference>
<reference evidence="5" key="1">
    <citation type="submission" date="2023-06" db="EMBL/GenBank/DDBJ databases">
        <title>Identification and characterization of horizontal gene transfer across gut microbiota members of farm animals based on homology search.</title>
        <authorList>
            <person name="Zeman M."/>
            <person name="Kubasova T."/>
            <person name="Jahodarova E."/>
            <person name="Nykrynova M."/>
            <person name="Rychlik I."/>
        </authorList>
    </citation>
    <scope>NUCLEOTIDE SEQUENCE [LARGE SCALE GENOMIC DNA]</scope>
    <source>
        <strain evidence="5">ET340</strain>
    </source>
</reference>
<dbReference type="SMART" id="SM00267">
    <property type="entry name" value="GGDEF"/>
    <property type="match status" value="1"/>
</dbReference>
<sequence>MAFLKRNKQTKRTSRPRMHQRFVQITLSTVLIGISLIVVSCMGIASIQQANRKSYNTQLQTSMNEYWLEMRNRMSTDREALQILAEFMQGKSSEEFRSFAIDLQNARQENSFLRMGYYTQAGMQSRVRADGTLEENIPMQALEPEVQRLISYALQGKQTASQVYYDEGMEQQLIIYAAPVQSADGQVNGVVAASKDLSAFQKILTQPSVSQNKLDVVWVDQSGRIIASSEDTPLAPQGTENFLSQASVDEEIAQSALQQMENNEAFHFTFHLEDNDQTVYMQPFGMNGWYLCYADTVNSGKSPVYSILITANMLSGMIILLCLGLLWYVRWAMWGSNKELIKLAYYDRLTGTYNFEKFTQCAEDFLEEDSSYSLITMNIRQFQYINEILGKAQADNVLKKLAVLLRDLVGEKECFCRSSADQFYLLLHTKDEHQVRARMEQIMDRAGGIAQELNVSYPIILYAGAAVVQEDAPPEDQVRLLLHKAEFAQKHAVKKYQNVLAFYDRAMHRKENFQNSIESSMQSALAKQEFQLFLQPKVRLQTGQVDGAEALVRWIRPDETLVYPNEFIPAFEKNGFCARLDLYMVDRTCSQLREWIDAGYEPICISVNQSRLLFYQSDYVDRLCSILQRYGIPNGFIQLEILEGLAIENIEQMNKTLTQLHEKGFRLSLDDFGSGYSSLNVLAGIQVDEVKFDKDFLLESAPDKKERNKLALKNVVKLAKDLQITTVAEGVEVQQDEEFVSSIGCEYGQGFFYSCPIPPEEFASRYLKKAPPADAKAAE</sequence>
<accession>A0ABT7US26</accession>
<dbReference type="CDD" id="cd01948">
    <property type="entry name" value="EAL"/>
    <property type="match status" value="1"/>
</dbReference>
<keyword evidence="1" id="KW-0812">Transmembrane</keyword>
<dbReference type="InterPro" id="IPR001633">
    <property type="entry name" value="EAL_dom"/>
</dbReference>
<evidence type="ECO:0000256" key="1">
    <source>
        <dbReference type="SAM" id="Phobius"/>
    </source>
</evidence>
<dbReference type="Gene3D" id="3.20.20.450">
    <property type="entry name" value="EAL domain"/>
    <property type="match status" value="1"/>
</dbReference>
<dbReference type="NCBIfam" id="TIGR00254">
    <property type="entry name" value="GGDEF"/>
    <property type="match status" value="1"/>
</dbReference>
<keyword evidence="1" id="KW-0472">Membrane</keyword>
<gene>
    <name evidence="4" type="ORF">QUW08_10430</name>
</gene>
<dbReference type="CDD" id="cd01949">
    <property type="entry name" value="GGDEF"/>
    <property type="match status" value="1"/>
</dbReference>
<proteinExistence type="predicted"/>
<evidence type="ECO:0000313" key="5">
    <source>
        <dbReference type="Proteomes" id="UP001529380"/>
    </source>
</evidence>
<dbReference type="SMART" id="SM00052">
    <property type="entry name" value="EAL"/>
    <property type="match status" value="1"/>
</dbReference>
<dbReference type="PROSITE" id="PS50883">
    <property type="entry name" value="EAL"/>
    <property type="match status" value="1"/>
</dbReference>
<keyword evidence="1" id="KW-1133">Transmembrane helix</keyword>
<evidence type="ECO:0000313" key="4">
    <source>
        <dbReference type="EMBL" id="MDM8201699.1"/>
    </source>
</evidence>
<keyword evidence="5" id="KW-1185">Reference proteome</keyword>
<feature type="transmembrane region" description="Helical" evidence="1">
    <location>
        <begin position="21"/>
        <end position="45"/>
    </location>
</feature>